<protein>
    <submittedName>
        <fullName evidence="3">FxDxF family PEP-CTERM protein</fullName>
    </submittedName>
</protein>
<keyword evidence="1" id="KW-0732">Signal</keyword>
<feature type="chain" id="PRO_5046511748" evidence="1">
    <location>
        <begin position="23"/>
        <end position="175"/>
    </location>
</feature>
<comment type="caution">
    <text evidence="3">The sequence shown here is derived from an EMBL/GenBank/DDBJ whole genome shotgun (WGS) entry which is preliminary data.</text>
</comment>
<evidence type="ECO:0000259" key="2">
    <source>
        <dbReference type="Pfam" id="PF07589"/>
    </source>
</evidence>
<keyword evidence="4" id="KW-1185">Reference proteome</keyword>
<name>A0ABU5DMM0_9BURK</name>
<organism evidence="3 4">
    <name type="scientific">Roseateles agri</name>
    <dbReference type="NCBI Taxonomy" id="3098619"/>
    <lineage>
        <taxon>Bacteria</taxon>
        <taxon>Pseudomonadati</taxon>
        <taxon>Pseudomonadota</taxon>
        <taxon>Betaproteobacteria</taxon>
        <taxon>Burkholderiales</taxon>
        <taxon>Sphaerotilaceae</taxon>
        <taxon>Roseateles</taxon>
    </lineage>
</organism>
<feature type="domain" description="Ice-binding protein C-terminal" evidence="2">
    <location>
        <begin position="143"/>
        <end position="164"/>
    </location>
</feature>
<feature type="signal peptide" evidence="1">
    <location>
        <begin position="1"/>
        <end position="22"/>
    </location>
</feature>
<dbReference type="NCBIfam" id="NF038126">
    <property type="entry name" value="PEP_CTERM_FxDxF"/>
    <property type="match status" value="1"/>
</dbReference>
<accession>A0ABU5DMM0</accession>
<evidence type="ECO:0000313" key="4">
    <source>
        <dbReference type="Proteomes" id="UP001285263"/>
    </source>
</evidence>
<dbReference type="EMBL" id="JAXCLA010000008">
    <property type="protein sequence ID" value="MDY0747559.1"/>
    <property type="molecule type" value="Genomic_DNA"/>
</dbReference>
<dbReference type="InterPro" id="IPR013424">
    <property type="entry name" value="Ice-binding_C"/>
</dbReference>
<sequence length="175" mass="18011">MMNLKKFVLFAPLALIAAASFGQGSAPIPLTLTATGPNLLGTTFQRSVSDLFVDVFSFTPESVKGTVSVNLASPDGSVTFFSALLNNEGFSAPPGSAGASWSFQAVVDASQPLSLTVFGYGGDPSTLTGAAGTYTGTFEVQVAVPEPETFVLMLLGLGMIGGLRASHSRISRRVA</sequence>
<evidence type="ECO:0000313" key="3">
    <source>
        <dbReference type="EMBL" id="MDY0747559.1"/>
    </source>
</evidence>
<reference evidence="3 4" key="1">
    <citation type="submission" date="2023-11" db="EMBL/GenBank/DDBJ databases">
        <title>Paucibacter sp. nov., isolated from fresh soil in Korea.</title>
        <authorList>
            <person name="Le N.T.T."/>
        </authorList>
    </citation>
    <scope>NUCLEOTIDE SEQUENCE [LARGE SCALE GENOMIC DNA]</scope>
    <source>
        <strain evidence="3 4">R3-3</strain>
    </source>
</reference>
<dbReference type="Pfam" id="PF07589">
    <property type="entry name" value="PEP-CTERM"/>
    <property type="match status" value="1"/>
</dbReference>
<proteinExistence type="predicted"/>
<evidence type="ECO:0000256" key="1">
    <source>
        <dbReference type="SAM" id="SignalP"/>
    </source>
</evidence>
<dbReference type="Proteomes" id="UP001285263">
    <property type="component" value="Unassembled WGS sequence"/>
</dbReference>
<gene>
    <name evidence="3" type="ORF">SNE35_23855</name>
</gene>
<dbReference type="NCBIfam" id="TIGR02595">
    <property type="entry name" value="PEP_CTERM"/>
    <property type="match status" value="1"/>
</dbReference>